<dbReference type="OrthoDB" id="385920at2157"/>
<dbReference type="InterPro" id="IPR032710">
    <property type="entry name" value="NTF2-like_dom_sf"/>
</dbReference>
<sequence>MDRRAMLRLAGVTGTAAMAGCLADSLGTDPDDGDESESNGDDETPADEQSEDDTTDGGPERSPAETVVAFYEAIADGDVDRVHDLQHDEADPYDVDDEDEFTVEATETIATDDDSATVETLVTADGASVALGPVVDLELEDGAWRVLEVSPIRPDDDTALRPNATFEVDRENGSQRITHTAGDDVRASTLSVRGDGLEQTGAWTDIGGDASAEIDGEPAVTAGDAVTVGVADDDSPLGRLGRWDGRRRTRRGSRCDRLGDRERRRGDSVRLCVRIATHTDCCN</sequence>
<dbReference type="AlphaFoldDB" id="A0A1I3MK74"/>
<protein>
    <recommendedName>
        <fullName evidence="4">Cell surface glycoprotein</fullName>
    </recommendedName>
</protein>
<proteinExistence type="predicted"/>
<feature type="compositionally biased region" description="Acidic residues" evidence="1">
    <location>
        <begin position="29"/>
        <end position="55"/>
    </location>
</feature>
<dbReference type="SUPFAM" id="SSF54427">
    <property type="entry name" value="NTF2-like"/>
    <property type="match status" value="1"/>
</dbReference>
<evidence type="ECO:0000313" key="3">
    <source>
        <dbReference type="Proteomes" id="UP000182829"/>
    </source>
</evidence>
<dbReference type="RefSeq" id="WP_005576775.1">
    <property type="nucleotide sequence ID" value="NZ_FORO01000010.1"/>
</dbReference>
<name>A0A1I3MK74_9EURY</name>
<gene>
    <name evidence="2" type="ORF">SAMN05443661_110179</name>
</gene>
<dbReference type="Proteomes" id="UP000182829">
    <property type="component" value="Unassembled WGS sequence"/>
</dbReference>
<feature type="region of interest" description="Disordered" evidence="1">
    <location>
        <begin position="22"/>
        <end position="65"/>
    </location>
</feature>
<dbReference type="GeneID" id="14209436"/>
<organism evidence="2 3">
    <name type="scientific">Natronobacterium gregoryi</name>
    <dbReference type="NCBI Taxonomy" id="44930"/>
    <lineage>
        <taxon>Archaea</taxon>
        <taxon>Methanobacteriati</taxon>
        <taxon>Methanobacteriota</taxon>
        <taxon>Stenosarchaea group</taxon>
        <taxon>Halobacteria</taxon>
        <taxon>Halobacteriales</taxon>
        <taxon>Natrialbaceae</taxon>
        <taxon>Natronobacterium</taxon>
    </lineage>
</organism>
<evidence type="ECO:0000313" key="2">
    <source>
        <dbReference type="EMBL" id="SFI97418.1"/>
    </source>
</evidence>
<evidence type="ECO:0000256" key="1">
    <source>
        <dbReference type="SAM" id="MobiDB-lite"/>
    </source>
</evidence>
<evidence type="ECO:0008006" key="4">
    <source>
        <dbReference type="Google" id="ProtNLM"/>
    </source>
</evidence>
<accession>A0A1I3MK74</accession>
<dbReference type="PROSITE" id="PS51257">
    <property type="entry name" value="PROKAR_LIPOPROTEIN"/>
    <property type="match status" value="1"/>
</dbReference>
<reference evidence="2 3" key="1">
    <citation type="submission" date="2016-10" db="EMBL/GenBank/DDBJ databases">
        <authorList>
            <person name="de Groot N.N."/>
        </authorList>
    </citation>
    <scope>NUCLEOTIDE SEQUENCE [LARGE SCALE GENOMIC DNA]</scope>
    <source>
        <strain evidence="2 3">SP2</strain>
    </source>
</reference>
<dbReference type="OMA" id="CVRIATH"/>
<dbReference type="EMBL" id="FORO01000010">
    <property type="protein sequence ID" value="SFI97418.1"/>
    <property type="molecule type" value="Genomic_DNA"/>
</dbReference>